<feature type="region of interest" description="Disordered" evidence="1">
    <location>
        <begin position="181"/>
        <end position="205"/>
    </location>
</feature>
<dbReference type="OrthoDB" id="10514185at2759"/>
<dbReference type="OMA" id="EREPIMK"/>
<feature type="region of interest" description="Disordered" evidence="1">
    <location>
        <begin position="61"/>
        <end position="151"/>
    </location>
</feature>
<feature type="compositionally biased region" description="Polar residues" evidence="1">
    <location>
        <begin position="61"/>
        <end position="83"/>
    </location>
</feature>
<feature type="compositionally biased region" description="Basic and acidic residues" evidence="1">
    <location>
        <begin position="105"/>
        <end position="129"/>
    </location>
</feature>
<dbReference type="RefSeq" id="XP_035659964.1">
    <property type="nucleotide sequence ID" value="XM_035804071.1"/>
</dbReference>
<evidence type="ECO:0000313" key="2">
    <source>
        <dbReference type="Proteomes" id="UP000001554"/>
    </source>
</evidence>
<protein>
    <submittedName>
        <fullName evidence="3">Uncharacterized protein LOC118404748</fullName>
    </submittedName>
</protein>
<keyword evidence="2" id="KW-1185">Reference proteome</keyword>
<accession>A0A9J7HHX9</accession>
<dbReference type="Proteomes" id="UP000001554">
    <property type="component" value="Chromosome 17"/>
</dbReference>
<sequence>MMASVDSTLNSDQVNNLRESVMDLMAGVNHQLEEIAKLKIELETDETVSTSETDMALLSSWANRGKNGTTEPTTKLAQSSGEESATKADRPLTLSGTDPASGKEQLLRDLHMNDSSETEKSSGLEERQNSSETAPENPTKIDPQGEDAVDPLETLERFADQLETLFERSKIKIETLLKEKEKEKAERRSAMKSHLENNMYRLDRF</sequence>
<organism evidence="2 3">
    <name type="scientific">Branchiostoma floridae</name>
    <name type="common">Florida lancelet</name>
    <name type="synonym">Amphioxus</name>
    <dbReference type="NCBI Taxonomy" id="7739"/>
    <lineage>
        <taxon>Eukaryota</taxon>
        <taxon>Metazoa</taxon>
        <taxon>Chordata</taxon>
        <taxon>Cephalochordata</taxon>
        <taxon>Leptocardii</taxon>
        <taxon>Amphioxiformes</taxon>
        <taxon>Branchiostomatidae</taxon>
        <taxon>Branchiostoma</taxon>
    </lineage>
</organism>
<evidence type="ECO:0000313" key="3">
    <source>
        <dbReference type="RefSeq" id="XP_035659964.1"/>
    </source>
</evidence>
<reference evidence="3" key="2">
    <citation type="submission" date="2025-08" db="UniProtKB">
        <authorList>
            <consortium name="RefSeq"/>
        </authorList>
    </citation>
    <scope>IDENTIFICATION</scope>
    <source>
        <strain evidence="3">S238N-H82</strain>
        <tissue evidence="3">Testes</tissue>
    </source>
</reference>
<dbReference type="KEGG" id="bfo:118404748"/>
<gene>
    <name evidence="3" type="primary">LOC118404748</name>
</gene>
<evidence type="ECO:0000256" key="1">
    <source>
        <dbReference type="SAM" id="MobiDB-lite"/>
    </source>
</evidence>
<reference evidence="2" key="1">
    <citation type="journal article" date="2020" name="Nat. Ecol. Evol.">
        <title>Deeply conserved synteny resolves early events in vertebrate evolution.</title>
        <authorList>
            <person name="Simakov O."/>
            <person name="Marletaz F."/>
            <person name="Yue J.X."/>
            <person name="O'Connell B."/>
            <person name="Jenkins J."/>
            <person name="Brandt A."/>
            <person name="Calef R."/>
            <person name="Tung C.H."/>
            <person name="Huang T.K."/>
            <person name="Schmutz J."/>
            <person name="Satoh N."/>
            <person name="Yu J.K."/>
            <person name="Putnam N.H."/>
            <person name="Green R.E."/>
            <person name="Rokhsar D.S."/>
        </authorList>
    </citation>
    <scope>NUCLEOTIDE SEQUENCE [LARGE SCALE GENOMIC DNA]</scope>
    <source>
        <strain evidence="2">S238N-H82</strain>
    </source>
</reference>
<dbReference type="AlphaFoldDB" id="A0A9J7HHX9"/>
<proteinExistence type="predicted"/>
<name>A0A9J7HHX9_BRAFL</name>
<dbReference type="GeneID" id="118404748"/>